<name>A0A7H9DVZ3_9FLAO</name>
<dbReference type="RefSeq" id="WP_180905323.1">
    <property type="nucleotide sequence ID" value="NZ_CP040908.1"/>
</dbReference>
<organism evidence="2 3">
    <name type="scientific">Empedobacter falsenii</name>
    <dbReference type="NCBI Taxonomy" id="343874"/>
    <lineage>
        <taxon>Bacteria</taxon>
        <taxon>Pseudomonadati</taxon>
        <taxon>Bacteroidota</taxon>
        <taxon>Flavobacteriia</taxon>
        <taxon>Flavobacteriales</taxon>
        <taxon>Weeksellaceae</taxon>
        <taxon>Empedobacter</taxon>
    </lineage>
</organism>
<dbReference type="KEGG" id="efal:FH779_15400"/>
<sequence>MKKKLTFLIIVLSTTYTFSQVGVNTTTPSSTLDVSVKMNGSAIDNSQVYGLQAPRLTRAELVATSGTTSKYGTNQKGAIVYITDVSGTDTGGSSTQRLNITTVGYYYFDGNIWQAISINSQEPWNVGGSTTPATRNSEAIYQTGYVGVGNFSGDTNSRGSLTNAFTIAGTGAANDDMLIESVSTNASSGQLNFKKSRGTYAAKTDVVAGDKIGEIIFNGPSNSFGSLSVLAETPTTGYLMLGTSGTERMRITGSGDVGIGTATPSQKLDVIGNIRANSLTNGSSLISGDFGVYNQSNNWLRIATQGSDNGASGTSKIAFFTNATSSSPTGTNNTPAMVVDGGKVGVGTVSPTESLHVAGNVLGTGTATFQSLKTTSIPSTASIKSVVTDANTGTLYSRDIIEYKASNQNLANNASIQVTVPNGFYKVTVLGVNSCGHRAMSTFNIGGYSTIWAMLGSTQGTALIADQILPYSFTSTSSQITATHDDGPICAATGTSSGFQYQATLDSTGTLTITNKSGATKLFSLTETPI</sequence>
<dbReference type="AlphaFoldDB" id="A0A7H9DVZ3"/>
<evidence type="ECO:0000256" key="1">
    <source>
        <dbReference type="SAM" id="SignalP"/>
    </source>
</evidence>
<dbReference type="GeneID" id="78402870"/>
<protein>
    <recommendedName>
        <fullName evidence="4">C1q domain-containing protein</fullName>
    </recommendedName>
</protein>
<keyword evidence="3" id="KW-1185">Reference proteome</keyword>
<proteinExistence type="predicted"/>
<evidence type="ECO:0000313" key="2">
    <source>
        <dbReference type="EMBL" id="QLL59383.1"/>
    </source>
</evidence>
<dbReference type="EMBL" id="CP040908">
    <property type="protein sequence ID" value="QLL59383.1"/>
    <property type="molecule type" value="Genomic_DNA"/>
</dbReference>
<keyword evidence="1" id="KW-0732">Signal</keyword>
<evidence type="ECO:0000313" key="3">
    <source>
        <dbReference type="Proteomes" id="UP000510643"/>
    </source>
</evidence>
<evidence type="ECO:0008006" key="4">
    <source>
        <dbReference type="Google" id="ProtNLM"/>
    </source>
</evidence>
<accession>A0A7H9DVZ3</accession>
<dbReference type="Proteomes" id="UP000510643">
    <property type="component" value="Chromosome"/>
</dbReference>
<feature type="chain" id="PRO_5028845479" description="C1q domain-containing protein" evidence="1">
    <location>
        <begin position="20"/>
        <end position="530"/>
    </location>
</feature>
<reference evidence="2 3" key="1">
    <citation type="submission" date="2019-06" db="EMBL/GenBank/DDBJ databases">
        <title>Emergence of pandrug resistant Empedobacter falsenii in China.</title>
        <authorList>
            <person name="Dong N."/>
            <person name="Chen S."/>
            <person name="Zhang R."/>
        </authorList>
    </citation>
    <scope>NUCLEOTIDE SEQUENCE [LARGE SCALE GENOMIC DNA]</scope>
    <source>
        <strain evidence="2 3">1681-1</strain>
    </source>
</reference>
<gene>
    <name evidence="2" type="ORF">FH779_15400</name>
</gene>
<feature type="signal peptide" evidence="1">
    <location>
        <begin position="1"/>
        <end position="19"/>
    </location>
</feature>